<dbReference type="InterPro" id="IPR003597">
    <property type="entry name" value="Ig_C1-set"/>
</dbReference>
<accession>A0A8C0XS67</accession>
<dbReference type="AlphaFoldDB" id="A0A8C0XS67"/>
<evidence type="ECO:0000256" key="4">
    <source>
        <dbReference type="ARBA" id="ARBA00023136"/>
    </source>
</evidence>
<dbReference type="CDD" id="cd07697">
    <property type="entry name" value="IgC1_TCR_gamma"/>
    <property type="match status" value="1"/>
</dbReference>
<evidence type="ECO:0000256" key="3">
    <source>
        <dbReference type="ARBA" id="ARBA00022989"/>
    </source>
</evidence>
<keyword evidence="4" id="KW-0472">Membrane</keyword>
<evidence type="ECO:0000256" key="2">
    <source>
        <dbReference type="ARBA" id="ARBA00022692"/>
    </source>
</evidence>
<dbReference type="InterPro" id="IPR007110">
    <property type="entry name" value="Ig-like_dom"/>
</dbReference>
<protein>
    <recommendedName>
        <fullName evidence="7">Ig-like domain-containing protein</fullName>
    </recommendedName>
</protein>
<dbReference type="GO" id="GO:0016020">
    <property type="term" value="C:membrane"/>
    <property type="evidence" value="ECO:0007669"/>
    <property type="project" value="UniProtKB-SubCell"/>
</dbReference>
<dbReference type="PANTHER" id="PTHR19256:SF65">
    <property type="entry name" value="T CELL RECEPTOR GAMMA CONSTANT 1-RELATED"/>
    <property type="match status" value="1"/>
</dbReference>
<keyword evidence="6" id="KW-0393">Immunoglobulin domain</keyword>
<dbReference type="Gene3D" id="2.60.40.10">
    <property type="entry name" value="Immunoglobulins"/>
    <property type="match status" value="1"/>
</dbReference>
<reference evidence="8" key="1">
    <citation type="submission" date="2023-09" db="UniProtKB">
        <authorList>
            <consortium name="Ensembl"/>
        </authorList>
    </citation>
    <scope>IDENTIFICATION</scope>
</reference>
<feature type="domain" description="Ig-like" evidence="7">
    <location>
        <begin position="39"/>
        <end position="129"/>
    </location>
</feature>
<evidence type="ECO:0000259" key="7">
    <source>
        <dbReference type="PROSITE" id="PS50835"/>
    </source>
</evidence>
<evidence type="ECO:0000256" key="6">
    <source>
        <dbReference type="ARBA" id="ARBA00023319"/>
    </source>
</evidence>
<dbReference type="Ensembl" id="ENSCCNT00000038547.1">
    <property type="protein sequence ID" value="ENSCCNP00000030605.1"/>
    <property type="gene ID" value="ENSCCNG00000029269.1"/>
</dbReference>
<dbReference type="FunFam" id="2.60.40.10:FF:001083">
    <property type="entry name" value="T cell receptor gamma constant 2"/>
    <property type="match status" value="1"/>
</dbReference>
<dbReference type="InterPro" id="IPR036179">
    <property type="entry name" value="Ig-like_dom_sf"/>
</dbReference>
<proteinExistence type="predicted"/>
<evidence type="ECO:0000313" key="8">
    <source>
        <dbReference type="Ensembl" id="ENSCCNP00000030605.1"/>
    </source>
</evidence>
<evidence type="ECO:0000256" key="5">
    <source>
        <dbReference type="ARBA" id="ARBA00023170"/>
    </source>
</evidence>
<keyword evidence="3" id="KW-1133">Transmembrane helix</keyword>
<dbReference type="PANTHER" id="PTHR19256">
    <property type="entry name" value="T-CELL RECEPTOR GAMMA CHAIN"/>
    <property type="match status" value="1"/>
</dbReference>
<keyword evidence="2" id="KW-0812">Transmembrane</keyword>
<comment type="subcellular location">
    <subcellularLocation>
        <location evidence="1">Membrane</location>
    </subcellularLocation>
</comment>
<evidence type="ECO:0000256" key="1">
    <source>
        <dbReference type="ARBA" id="ARBA00004370"/>
    </source>
</evidence>
<dbReference type="InterPro" id="IPR013783">
    <property type="entry name" value="Ig-like_fold"/>
</dbReference>
<dbReference type="SUPFAM" id="SSF48726">
    <property type="entry name" value="Immunoglobulin"/>
    <property type="match status" value="1"/>
</dbReference>
<dbReference type="SMART" id="SM00407">
    <property type="entry name" value="IGc1"/>
    <property type="match status" value="1"/>
</dbReference>
<keyword evidence="5" id="KW-0675">Receptor</keyword>
<dbReference type="InterPro" id="IPR051117">
    <property type="entry name" value="TRG_var/const_region"/>
</dbReference>
<dbReference type="PROSITE" id="PS50835">
    <property type="entry name" value="IG_LIKE"/>
    <property type="match status" value="1"/>
</dbReference>
<name>A0A8C0XS67_CASCN</name>
<organism evidence="8">
    <name type="scientific">Castor canadensis</name>
    <name type="common">American beaver</name>
    <dbReference type="NCBI Taxonomy" id="51338"/>
    <lineage>
        <taxon>Eukaryota</taxon>
        <taxon>Metazoa</taxon>
        <taxon>Chordata</taxon>
        <taxon>Craniata</taxon>
        <taxon>Vertebrata</taxon>
        <taxon>Euteleostomi</taxon>
        <taxon>Mammalia</taxon>
        <taxon>Eutheria</taxon>
        <taxon>Euarchontoglires</taxon>
        <taxon>Glires</taxon>
        <taxon>Rodentia</taxon>
        <taxon>Castorimorpha</taxon>
        <taxon>Castoridae</taxon>
        <taxon>Castor</taxon>
    </lineage>
</organism>
<sequence>MRRYSTLKPIKYSWKLVMTLKSVFKYEIVMKSFDTDISPKPTIFLPSVAEIDRHKAGTYLCLLENFFPDVIKVYWKEGDGDKILESQQGNTMKTKDTYMKFSWLTVSEDSMNKEHRCIVKHEKNKRGVDQEILFPIQKVRATIKPTEAGLEDDSVATNYYSQRSQFERCQCHRS</sequence>
<dbReference type="Pfam" id="PF07654">
    <property type="entry name" value="C1-set"/>
    <property type="match status" value="1"/>
</dbReference>